<dbReference type="EMBL" id="VDEP01000345">
    <property type="protein sequence ID" value="KAA1098886.1"/>
    <property type="molecule type" value="Genomic_DNA"/>
</dbReference>
<evidence type="ECO:0000256" key="4">
    <source>
        <dbReference type="ARBA" id="ARBA00023186"/>
    </source>
</evidence>
<dbReference type="SMART" id="SM01082">
    <property type="entry name" value="CHZ"/>
    <property type="match status" value="1"/>
</dbReference>
<dbReference type="AlphaFoldDB" id="A0A5B0PCV1"/>
<organism evidence="8 12">
    <name type="scientific">Puccinia graminis f. sp. tritici</name>
    <dbReference type="NCBI Taxonomy" id="56615"/>
    <lineage>
        <taxon>Eukaryota</taxon>
        <taxon>Fungi</taxon>
        <taxon>Dikarya</taxon>
        <taxon>Basidiomycota</taxon>
        <taxon>Pucciniomycotina</taxon>
        <taxon>Pucciniomycetes</taxon>
        <taxon>Pucciniales</taxon>
        <taxon>Pucciniaceae</taxon>
        <taxon>Puccinia</taxon>
    </lineage>
</organism>
<feature type="compositionally biased region" description="Polar residues" evidence="6">
    <location>
        <begin position="1"/>
        <end position="10"/>
    </location>
</feature>
<evidence type="ECO:0000313" key="11">
    <source>
        <dbReference type="Proteomes" id="UP000324748"/>
    </source>
</evidence>
<evidence type="ECO:0000259" key="7">
    <source>
        <dbReference type="SMART" id="SM01082"/>
    </source>
</evidence>
<gene>
    <name evidence="10" type="ORF">PGT21_014346</name>
    <name evidence="8" type="ORF">PGTUg99_020092</name>
    <name evidence="9" type="ORF">PGTUg99_034949</name>
</gene>
<dbReference type="OrthoDB" id="2506169at2759"/>
<feature type="domain" description="Histone chaperone" evidence="7">
    <location>
        <begin position="47"/>
        <end position="83"/>
    </location>
</feature>
<evidence type="ECO:0000313" key="9">
    <source>
        <dbReference type="EMBL" id="KAA1102453.1"/>
    </source>
</evidence>
<accession>A0A5B0PCV1</accession>
<dbReference type="EMBL" id="VDEP01000338">
    <property type="protein sequence ID" value="KAA1102453.1"/>
    <property type="molecule type" value="Genomic_DNA"/>
</dbReference>
<evidence type="ECO:0000256" key="5">
    <source>
        <dbReference type="ARBA" id="ARBA00023242"/>
    </source>
</evidence>
<dbReference type="EMBL" id="VSWC01000040">
    <property type="protein sequence ID" value="KAA1105649.1"/>
    <property type="molecule type" value="Genomic_DNA"/>
</dbReference>
<reference evidence="11 12" key="1">
    <citation type="submission" date="2019-05" db="EMBL/GenBank/DDBJ databases">
        <title>Emergence of the Ug99 lineage of the wheat stem rust pathogen through somatic hybridization.</title>
        <authorList>
            <person name="Li F."/>
            <person name="Upadhyaya N.M."/>
            <person name="Sperschneider J."/>
            <person name="Matny O."/>
            <person name="Nguyen-Phuc H."/>
            <person name="Mago R."/>
            <person name="Raley C."/>
            <person name="Miller M.E."/>
            <person name="Silverstein K.A.T."/>
            <person name="Henningsen E."/>
            <person name="Hirsch C.D."/>
            <person name="Visser B."/>
            <person name="Pretorius Z.A."/>
            <person name="Steffenson B.J."/>
            <person name="Schwessinger B."/>
            <person name="Dodds P.N."/>
            <person name="Figueroa M."/>
        </authorList>
    </citation>
    <scope>NUCLEOTIDE SEQUENCE [LARGE SCALE GENOMIC DNA]</scope>
    <source>
        <strain evidence="10">21-0</strain>
        <strain evidence="8 12">Ug99</strain>
    </source>
</reference>
<evidence type="ECO:0000256" key="1">
    <source>
        <dbReference type="ARBA" id="ARBA00002212"/>
    </source>
</evidence>
<comment type="similarity">
    <text evidence="3">Belongs to the CHZ1 family.</text>
</comment>
<feature type="compositionally biased region" description="Basic and acidic residues" evidence="6">
    <location>
        <begin position="70"/>
        <end position="79"/>
    </location>
</feature>
<protein>
    <recommendedName>
        <fullName evidence="7">Histone chaperone domain-containing protein</fullName>
    </recommendedName>
</protein>
<dbReference type="Pfam" id="PF09649">
    <property type="entry name" value="CHZ"/>
    <property type="match status" value="1"/>
</dbReference>
<feature type="compositionally biased region" description="Acidic residues" evidence="6">
    <location>
        <begin position="41"/>
        <end position="55"/>
    </location>
</feature>
<comment type="caution">
    <text evidence="8">The sequence shown here is derived from an EMBL/GenBank/DDBJ whole genome shotgun (WGS) entry which is preliminary data.</text>
</comment>
<evidence type="ECO:0000313" key="12">
    <source>
        <dbReference type="Proteomes" id="UP000325313"/>
    </source>
</evidence>
<comment type="function">
    <text evidence="1">Forms a chaperone-bound H2A.Z-H2B complex that acts as a source for SWR1 complex-dependent H2A to H2A.Z histone replacement in chromatin.</text>
</comment>
<evidence type="ECO:0000256" key="3">
    <source>
        <dbReference type="ARBA" id="ARBA00008057"/>
    </source>
</evidence>
<dbReference type="Proteomes" id="UP000325313">
    <property type="component" value="Unassembled WGS sequence"/>
</dbReference>
<keyword evidence="5" id="KW-0539">Nucleus</keyword>
<comment type="subcellular location">
    <subcellularLocation>
        <location evidence="2">Nucleus</location>
    </subcellularLocation>
</comment>
<keyword evidence="11" id="KW-1185">Reference proteome</keyword>
<feature type="region of interest" description="Disordered" evidence="6">
    <location>
        <begin position="1"/>
        <end position="119"/>
    </location>
</feature>
<evidence type="ECO:0000313" key="8">
    <source>
        <dbReference type="EMBL" id="KAA1098886.1"/>
    </source>
</evidence>
<evidence type="ECO:0000256" key="6">
    <source>
        <dbReference type="SAM" id="MobiDB-lite"/>
    </source>
</evidence>
<name>A0A5B0PCV1_PUCGR</name>
<sequence length="119" mass="12745">MSDAQASTNPLKRAGEAPAAPTPDSKKSKPATDPTAGGSMDVEDDGNDDDDDFAEIDPSNIISGSRTRGKKIDFSKANEAEADEDDDEDEDVVLGDETMEMDDEEESGEEEEEEEEAEA</sequence>
<evidence type="ECO:0000256" key="2">
    <source>
        <dbReference type="ARBA" id="ARBA00004123"/>
    </source>
</evidence>
<evidence type="ECO:0000313" key="10">
    <source>
        <dbReference type="EMBL" id="KAA1105649.1"/>
    </source>
</evidence>
<dbReference type="InterPro" id="IPR019098">
    <property type="entry name" value="Histone_chaperone_domain_CHZ"/>
</dbReference>
<keyword evidence="4" id="KW-0143">Chaperone</keyword>
<dbReference type="GO" id="GO:0005634">
    <property type="term" value="C:nucleus"/>
    <property type="evidence" value="ECO:0007669"/>
    <property type="project" value="UniProtKB-SubCell"/>
</dbReference>
<dbReference type="Proteomes" id="UP000324748">
    <property type="component" value="Unassembled WGS sequence"/>
</dbReference>
<proteinExistence type="inferred from homology"/>
<feature type="compositionally biased region" description="Acidic residues" evidence="6">
    <location>
        <begin position="80"/>
        <end position="119"/>
    </location>
</feature>